<dbReference type="Pfam" id="PF00150">
    <property type="entry name" value="Cellulase"/>
    <property type="match status" value="1"/>
</dbReference>
<sequence>MATPCRRLLLATILLSTILMPTSLASATSAETCVPASQTVAPDRLAALSRGFNADGWINGEKSAPPTRELLQQLRKAGMGHVRLPVPAERVMLRFASKAERDETLRALDKALKQLISLGYSISVDLHPGDRFNRLHKDDADASLRELEDAWGTLARVIQSFPADRVFAELLNEPDIEADRWQKQVETLAAFVRQLLPATTLIVGPVDWQRADSLPRFRPLPDPNVVYAIHFYDPMVFTHQGHWDVQDPLHDITDLRYPISAGDPGVQALRRDLQDRGATKALLMLDTAIAAARDKPDISRWLAPAVAWQQQFSRPIIINEFGVLKAAAPRDSRVRWLAAVTAYARAHCWGWAHWELAQGFGLLENGTGKPDPDVMRALFGAAKPGRR</sequence>
<feature type="chain" id="PRO_5011906096" description="Exo-1,3-beta-glucanase D" evidence="14">
    <location>
        <begin position="26"/>
        <end position="387"/>
    </location>
</feature>
<keyword evidence="10" id="KW-0961">Cell wall biogenesis/degradation</keyword>
<dbReference type="OrthoDB" id="9800955at2"/>
<dbReference type="GO" id="GO:0008422">
    <property type="term" value="F:beta-glucosidase activity"/>
    <property type="evidence" value="ECO:0007669"/>
    <property type="project" value="TreeGrafter"/>
</dbReference>
<comment type="similarity">
    <text evidence="13">Belongs to the glycosyl hydrolase 5 (cellulase A) family.</text>
</comment>
<evidence type="ECO:0000313" key="16">
    <source>
        <dbReference type="EMBL" id="OSJ05597.1"/>
    </source>
</evidence>
<dbReference type="GO" id="GO:0005886">
    <property type="term" value="C:plasma membrane"/>
    <property type="evidence" value="ECO:0007669"/>
    <property type="project" value="UniProtKB-SubCell"/>
</dbReference>
<keyword evidence="4 13" id="KW-0378">Hydrolase</keyword>
<dbReference type="GO" id="GO:0071555">
    <property type="term" value="P:cell wall organization"/>
    <property type="evidence" value="ECO:0007669"/>
    <property type="project" value="UniProtKB-KW"/>
</dbReference>
<keyword evidence="5" id="KW-0735">Signal-anchor</keyword>
<keyword evidence="14" id="KW-0732">Signal</keyword>
<evidence type="ECO:0000256" key="8">
    <source>
        <dbReference type="ARBA" id="ARBA00023180"/>
    </source>
</evidence>
<reference evidence="16 17" key="1">
    <citation type="submission" date="2017-03" db="EMBL/GenBank/DDBJ databases">
        <title>Whole genome sequences of fourteen strains of Bradyrhizobium canariense and one strain of Bradyrhizobium japonicum isolated from Lupinus (Papilionoideae: Genisteae) species in Algeria.</title>
        <authorList>
            <person name="Crovadore J."/>
            <person name="Chekireb D."/>
            <person name="Brachmann A."/>
            <person name="Chablais R."/>
            <person name="Cochard B."/>
            <person name="Lefort F."/>
        </authorList>
    </citation>
    <scope>NUCLEOTIDE SEQUENCE [LARGE SCALE GENOMIC DNA]</scope>
    <source>
        <strain evidence="16 17">UBMA195</strain>
    </source>
</reference>
<dbReference type="EMBL" id="NAFI01000182">
    <property type="protein sequence ID" value="OSJ05597.1"/>
    <property type="molecule type" value="Genomic_DNA"/>
</dbReference>
<accession>A0A1X3H2D6</accession>
<dbReference type="InterPro" id="IPR050386">
    <property type="entry name" value="Glycosyl_hydrolase_5"/>
</dbReference>
<keyword evidence="8" id="KW-0325">Glycoprotein</keyword>
<evidence type="ECO:0000259" key="15">
    <source>
        <dbReference type="Pfam" id="PF00150"/>
    </source>
</evidence>
<feature type="signal peptide" evidence="14">
    <location>
        <begin position="1"/>
        <end position="25"/>
    </location>
</feature>
<evidence type="ECO:0000256" key="11">
    <source>
        <dbReference type="ARBA" id="ARBA00037126"/>
    </source>
</evidence>
<name>A0A1X3H2D6_9BRAD</name>
<dbReference type="Proteomes" id="UP000193553">
    <property type="component" value="Unassembled WGS sequence"/>
</dbReference>
<feature type="domain" description="Glycoside hydrolase family 5" evidence="15">
    <location>
        <begin position="50"/>
        <end position="354"/>
    </location>
</feature>
<evidence type="ECO:0000256" key="10">
    <source>
        <dbReference type="ARBA" id="ARBA00023316"/>
    </source>
</evidence>
<evidence type="ECO:0000256" key="4">
    <source>
        <dbReference type="ARBA" id="ARBA00022801"/>
    </source>
</evidence>
<gene>
    <name evidence="16" type="ORF">BSZ18_25885</name>
</gene>
<dbReference type="AlphaFoldDB" id="A0A1X3H2D6"/>
<dbReference type="PANTHER" id="PTHR31297:SF34">
    <property type="entry name" value="GLUCAN 1,3-BETA-GLUCOSIDASE 2"/>
    <property type="match status" value="1"/>
</dbReference>
<evidence type="ECO:0000256" key="14">
    <source>
        <dbReference type="SAM" id="SignalP"/>
    </source>
</evidence>
<dbReference type="InterPro" id="IPR017853">
    <property type="entry name" value="GH"/>
</dbReference>
<evidence type="ECO:0000313" key="17">
    <source>
        <dbReference type="Proteomes" id="UP000193553"/>
    </source>
</evidence>
<keyword evidence="3" id="KW-0812">Transmembrane</keyword>
<dbReference type="GO" id="GO:0005576">
    <property type="term" value="C:extracellular region"/>
    <property type="evidence" value="ECO:0007669"/>
    <property type="project" value="TreeGrafter"/>
</dbReference>
<comment type="caution">
    <text evidence="16">The sequence shown here is derived from an EMBL/GenBank/DDBJ whole genome shotgun (WGS) entry which is preliminary data.</text>
</comment>
<dbReference type="PANTHER" id="PTHR31297">
    <property type="entry name" value="GLUCAN ENDO-1,6-BETA-GLUCOSIDASE B"/>
    <property type="match status" value="1"/>
</dbReference>
<protein>
    <recommendedName>
        <fullName evidence="12">Exo-1,3-beta-glucanase D</fullName>
    </recommendedName>
</protein>
<dbReference type="GO" id="GO:0009986">
    <property type="term" value="C:cell surface"/>
    <property type="evidence" value="ECO:0007669"/>
    <property type="project" value="TreeGrafter"/>
</dbReference>
<keyword evidence="6" id="KW-1133">Transmembrane helix</keyword>
<proteinExistence type="inferred from homology"/>
<evidence type="ECO:0000256" key="5">
    <source>
        <dbReference type="ARBA" id="ARBA00022968"/>
    </source>
</evidence>
<keyword evidence="7" id="KW-0472">Membrane</keyword>
<evidence type="ECO:0000256" key="13">
    <source>
        <dbReference type="RuleBase" id="RU361153"/>
    </source>
</evidence>
<evidence type="ECO:0000256" key="12">
    <source>
        <dbReference type="ARBA" id="ARBA00041260"/>
    </source>
</evidence>
<evidence type="ECO:0000256" key="3">
    <source>
        <dbReference type="ARBA" id="ARBA00022692"/>
    </source>
</evidence>
<evidence type="ECO:0000256" key="1">
    <source>
        <dbReference type="ARBA" id="ARBA00004401"/>
    </source>
</evidence>
<dbReference type="SUPFAM" id="SSF51445">
    <property type="entry name" value="(Trans)glycosidases"/>
    <property type="match status" value="1"/>
</dbReference>
<dbReference type="GO" id="GO:0009251">
    <property type="term" value="P:glucan catabolic process"/>
    <property type="evidence" value="ECO:0007669"/>
    <property type="project" value="TreeGrafter"/>
</dbReference>
<dbReference type="InterPro" id="IPR001547">
    <property type="entry name" value="Glyco_hydro_5"/>
</dbReference>
<evidence type="ECO:0000256" key="6">
    <source>
        <dbReference type="ARBA" id="ARBA00022989"/>
    </source>
</evidence>
<comment type="function">
    <text evidence="11">Glucosidase involved in the degradation of cellulosic biomass. Active on lichenan.</text>
</comment>
<keyword evidence="9 13" id="KW-0326">Glycosidase</keyword>
<dbReference type="RefSeq" id="WP_085361153.1">
    <property type="nucleotide sequence ID" value="NZ_NAFC01000145.1"/>
</dbReference>
<evidence type="ECO:0000256" key="2">
    <source>
        <dbReference type="ARBA" id="ARBA00022475"/>
    </source>
</evidence>
<keyword evidence="2" id="KW-1003">Cell membrane</keyword>
<comment type="subcellular location">
    <subcellularLocation>
        <location evidence="1">Cell membrane</location>
        <topology evidence="1">Single-pass type II membrane protein</topology>
    </subcellularLocation>
</comment>
<evidence type="ECO:0000256" key="7">
    <source>
        <dbReference type="ARBA" id="ARBA00023136"/>
    </source>
</evidence>
<dbReference type="Gene3D" id="3.20.20.80">
    <property type="entry name" value="Glycosidases"/>
    <property type="match status" value="1"/>
</dbReference>
<evidence type="ECO:0000256" key="9">
    <source>
        <dbReference type="ARBA" id="ARBA00023295"/>
    </source>
</evidence>
<organism evidence="16 17">
    <name type="scientific">Bradyrhizobium canariense</name>
    <dbReference type="NCBI Taxonomy" id="255045"/>
    <lineage>
        <taxon>Bacteria</taxon>
        <taxon>Pseudomonadati</taxon>
        <taxon>Pseudomonadota</taxon>
        <taxon>Alphaproteobacteria</taxon>
        <taxon>Hyphomicrobiales</taxon>
        <taxon>Nitrobacteraceae</taxon>
        <taxon>Bradyrhizobium</taxon>
    </lineage>
</organism>